<dbReference type="NCBIfam" id="TIGR03025">
    <property type="entry name" value="EPS_sugtrans"/>
    <property type="match status" value="1"/>
</dbReference>
<organism evidence="9">
    <name type="scientific">freshwater metagenome</name>
    <dbReference type="NCBI Taxonomy" id="449393"/>
    <lineage>
        <taxon>unclassified sequences</taxon>
        <taxon>metagenomes</taxon>
        <taxon>ecological metagenomes</taxon>
    </lineage>
</organism>
<reference evidence="9" key="1">
    <citation type="submission" date="2020-05" db="EMBL/GenBank/DDBJ databases">
        <authorList>
            <person name="Chiriac C."/>
            <person name="Salcher M."/>
            <person name="Ghai R."/>
            <person name="Kavagutti S V."/>
        </authorList>
    </citation>
    <scope>NUCLEOTIDE SEQUENCE</scope>
</reference>
<feature type="region of interest" description="Disordered" evidence="6">
    <location>
        <begin position="528"/>
        <end position="554"/>
    </location>
</feature>
<evidence type="ECO:0000256" key="6">
    <source>
        <dbReference type="SAM" id="MobiDB-lite"/>
    </source>
</evidence>
<evidence type="ECO:0000256" key="7">
    <source>
        <dbReference type="SAM" id="Phobius"/>
    </source>
</evidence>
<keyword evidence="2" id="KW-0808">Transferase</keyword>
<feature type="transmembrane region" description="Helical" evidence="7">
    <location>
        <begin position="54"/>
        <end position="75"/>
    </location>
</feature>
<protein>
    <submittedName>
        <fullName evidence="9">Unannotated protein</fullName>
    </submittedName>
</protein>
<dbReference type="Pfam" id="PF13727">
    <property type="entry name" value="CoA_binding_3"/>
    <property type="match status" value="1"/>
</dbReference>
<dbReference type="AlphaFoldDB" id="A0A6J6FNQ8"/>
<keyword evidence="4 7" id="KW-1133">Transmembrane helix</keyword>
<dbReference type="InterPro" id="IPR017475">
    <property type="entry name" value="EPS_sugar_tfrase"/>
</dbReference>
<proteinExistence type="predicted"/>
<dbReference type="GO" id="GO:0016780">
    <property type="term" value="F:phosphotransferase activity, for other substituted phosphate groups"/>
    <property type="evidence" value="ECO:0007669"/>
    <property type="project" value="TreeGrafter"/>
</dbReference>
<accession>A0A6J6FNQ8</accession>
<feature type="transmembrane region" description="Helical" evidence="7">
    <location>
        <begin position="286"/>
        <end position="310"/>
    </location>
</feature>
<gene>
    <name evidence="9" type="ORF">UFOPK1493_03709</name>
</gene>
<feature type="transmembrane region" description="Helical" evidence="7">
    <location>
        <begin position="119"/>
        <end position="137"/>
    </location>
</feature>
<evidence type="ECO:0000256" key="2">
    <source>
        <dbReference type="ARBA" id="ARBA00022679"/>
    </source>
</evidence>
<comment type="subcellular location">
    <subcellularLocation>
        <location evidence="1">Membrane</location>
        <topology evidence="1">Multi-pass membrane protein</topology>
    </subcellularLocation>
</comment>
<feature type="domain" description="Bacterial sugar transferase" evidence="8">
    <location>
        <begin position="284"/>
        <end position="470"/>
    </location>
</feature>
<dbReference type="Gene3D" id="3.40.50.720">
    <property type="entry name" value="NAD(P)-binding Rossmann-like Domain"/>
    <property type="match status" value="1"/>
</dbReference>
<dbReference type="PANTHER" id="PTHR30576">
    <property type="entry name" value="COLANIC BIOSYNTHESIS UDP-GLUCOSE LIPID CARRIER TRANSFERASE"/>
    <property type="match status" value="1"/>
</dbReference>
<name>A0A6J6FNQ8_9ZZZZ</name>
<dbReference type="PANTHER" id="PTHR30576:SF10">
    <property type="entry name" value="SLL5057 PROTEIN"/>
    <property type="match status" value="1"/>
</dbReference>
<keyword evidence="3 7" id="KW-0812">Transmembrane</keyword>
<feature type="transmembrane region" description="Helical" evidence="7">
    <location>
        <begin position="87"/>
        <end position="107"/>
    </location>
</feature>
<sequence length="554" mass="60150">MVAEVARTAGTGQERHGLRATLLAADIGVLSLVWFPILLFAFPSGTRQPAESLFVGITAVAVSLLIMRYEGLYLSRLCAVRSIEVRLIARSGIYTSLALVLLDRILFVNLETFVSLREIFIGGAAMVCLLTVERSVFRAVLRSTRQSGARARDVIVLGAGSHAARLVSVVGDHPDYGMKVVGVLGDLDDARSNDLDHLWLGTIDQVERIATESAVTGVVLSAQASEHPEITSLVKRLQSRGMHVQVSNGLAGFDVQRIRQLHLAREPMIYLEQSRPRRIDHLLKRVIDLAISITVLTLLAPALVVIALAIKADRGPVFFKQVRVGKHGKHFKVLKFRTMVVDAEQRLAEIKAANERTGPLFKMDVDPRVTRVGRLLRLSSLDEVPQLFNVLRGQMSIVGPRPALPSEVAVFDAELRRRELVKPGITGLWQVEARDSPSFDAYRRLDLFYVDNWTVVGDIDIMLDTLEHLLGRVVRAVRGEPTQVAASPMAASPMAASPMATATTATATAVANPAVVHAPVVNEAAHGTVADPATGHPATGHPATEHPAILRSSA</sequence>
<feature type="transmembrane region" description="Helical" evidence="7">
    <location>
        <begin position="20"/>
        <end position="42"/>
    </location>
</feature>
<evidence type="ECO:0000256" key="5">
    <source>
        <dbReference type="ARBA" id="ARBA00023136"/>
    </source>
</evidence>
<evidence type="ECO:0000256" key="3">
    <source>
        <dbReference type="ARBA" id="ARBA00022692"/>
    </source>
</evidence>
<dbReference type="EMBL" id="CAEZSR010000226">
    <property type="protein sequence ID" value="CAB4590371.1"/>
    <property type="molecule type" value="Genomic_DNA"/>
</dbReference>
<evidence type="ECO:0000256" key="4">
    <source>
        <dbReference type="ARBA" id="ARBA00022989"/>
    </source>
</evidence>
<keyword evidence="5 7" id="KW-0472">Membrane</keyword>
<dbReference type="Pfam" id="PF02397">
    <property type="entry name" value="Bac_transf"/>
    <property type="match status" value="1"/>
</dbReference>
<dbReference type="InterPro" id="IPR003362">
    <property type="entry name" value="Bact_transf"/>
</dbReference>
<evidence type="ECO:0000259" key="8">
    <source>
        <dbReference type="Pfam" id="PF02397"/>
    </source>
</evidence>
<evidence type="ECO:0000313" key="9">
    <source>
        <dbReference type="EMBL" id="CAB4590371.1"/>
    </source>
</evidence>
<evidence type="ECO:0000256" key="1">
    <source>
        <dbReference type="ARBA" id="ARBA00004141"/>
    </source>
</evidence>
<dbReference type="GO" id="GO:0016020">
    <property type="term" value="C:membrane"/>
    <property type="evidence" value="ECO:0007669"/>
    <property type="project" value="UniProtKB-SubCell"/>
</dbReference>